<proteinExistence type="predicted"/>
<accession>A0AAV7TFK9</accession>
<keyword evidence="2" id="KW-1185">Reference proteome</keyword>
<dbReference type="AlphaFoldDB" id="A0AAV7TFK9"/>
<comment type="caution">
    <text evidence="1">The sequence shown here is derived from an EMBL/GenBank/DDBJ whole genome shotgun (WGS) entry which is preliminary data.</text>
</comment>
<sequence length="72" mass="7859">MVRITTGMRVWRPVGPVHWASPRALRTRAAAQDKRERERTGALDAEALRNSSPHLFAAGLVAVMRLLASAPG</sequence>
<protein>
    <submittedName>
        <fullName evidence="1">Uncharacterized protein</fullName>
    </submittedName>
</protein>
<name>A0AAV7TFK9_PLEWA</name>
<dbReference type="EMBL" id="JANPWB010000007">
    <property type="protein sequence ID" value="KAJ1174617.1"/>
    <property type="molecule type" value="Genomic_DNA"/>
</dbReference>
<evidence type="ECO:0000313" key="2">
    <source>
        <dbReference type="Proteomes" id="UP001066276"/>
    </source>
</evidence>
<reference evidence="1" key="1">
    <citation type="journal article" date="2022" name="bioRxiv">
        <title>Sequencing and chromosome-scale assembly of the giantPleurodeles waltlgenome.</title>
        <authorList>
            <person name="Brown T."/>
            <person name="Elewa A."/>
            <person name="Iarovenko S."/>
            <person name="Subramanian E."/>
            <person name="Araus A.J."/>
            <person name="Petzold A."/>
            <person name="Susuki M."/>
            <person name="Suzuki K.-i.T."/>
            <person name="Hayashi T."/>
            <person name="Toyoda A."/>
            <person name="Oliveira C."/>
            <person name="Osipova E."/>
            <person name="Leigh N.D."/>
            <person name="Simon A."/>
            <person name="Yun M.H."/>
        </authorList>
    </citation>
    <scope>NUCLEOTIDE SEQUENCE</scope>
    <source>
        <strain evidence="1">20211129_DDA</strain>
        <tissue evidence="1">Liver</tissue>
    </source>
</reference>
<gene>
    <name evidence="1" type="ORF">NDU88_006437</name>
</gene>
<organism evidence="1 2">
    <name type="scientific">Pleurodeles waltl</name>
    <name type="common">Iberian ribbed newt</name>
    <dbReference type="NCBI Taxonomy" id="8319"/>
    <lineage>
        <taxon>Eukaryota</taxon>
        <taxon>Metazoa</taxon>
        <taxon>Chordata</taxon>
        <taxon>Craniata</taxon>
        <taxon>Vertebrata</taxon>
        <taxon>Euteleostomi</taxon>
        <taxon>Amphibia</taxon>
        <taxon>Batrachia</taxon>
        <taxon>Caudata</taxon>
        <taxon>Salamandroidea</taxon>
        <taxon>Salamandridae</taxon>
        <taxon>Pleurodelinae</taxon>
        <taxon>Pleurodeles</taxon>
    </lineage>
</organism>
<evidence type="ECO:0000313" key="1">
    <source>
        <dbReference type="EMBL" id="KAJ1174617.1"/>
    </source>
</evidence>
<dbReference type="Proteomes" id="UP001066276">
    <property type="component" value="Chromosome 4_1"/>
</dbReference>